<dbReference type="InterPro" id="IPR018756">
    <property type="entry name" value="DUF2314"/>
</dbReference>
<evidence type="ECO:0000256" key="1">
    <source>
        <dbReference type="SAM" id="SignalP"/>
    </source>
</evidence>
<evidence type="ECO:0000259" key="2">
    <source>
        <dbReference type="Pfam" id="PF10077"/>
    </source>
</evidence>
<protein>
    <submittedName>
        <fullName evidence="4">DUF2314 domain-containing protein</fullName>
    </submittedName>
</protein>
<accession>A0A975TY86</accession>
<gene>
    <name evidence="3" type="ORF">KUL25_07640</name>
    <name evidence="4" type="ORF">KUL25_07645</name>
</gene>
<sequence>MLRTLAILLLLSSPAVAQKVEPIIDTVPIPAEDLVPDDVPGLEFFPAGDVTMNAAIAEAQRTLPLFLSHVLDPIGVARGGSIKVSFQTFPTDQGDEIIWVTDFRRLPDGSFTGRLNNQPFHLGDWQRGDIVSFPASAIQDCSLPAPNGLFGNYTNRVIAAQPGNGHIFNSLATRVLPPEWE</sequence>
<evidence type="ECO:0000313" key="4">
    <source>
        <dbReference type="EMBL" id="QXL89372.1"/>
    </source>
</evidence>
<feature type="chain" id="PRO_5037586109" evidence="1">
    <location>
        <begin position="18"/>
        <end position="181"/>
    </location>
</feature>
<name>A0A975TY86_9RHOB</name>
<dbReference type="EMBL" id="JAIMBW010000001">
    <property type="protein sequence ID" value="MBY4892636.1"/>
    <property type="molecule type" value="Genomic_DNA"/>
</dbReference>
<feature type="signal peptide" evidence="1">
    <location>
        <begin position="1"/>
        <end position="17"/>
    </location>
</feature>
<keyword evidence="1" id="KW-0732">Signal</keyword>
<reference evidence="4 5" key="1">
    <citation type="submission" date="2021-07" db="EMBL/GenBank/DDBJ databases">
        <title>Karlodiniumbacter phycospheric gen. nov., sp. nov., a phycosphere bacterium isolated from karlodinium veneficum.</title>
        <authorList>
            <person name="Peng Y."/>
            <person name="Jiang L."/>
            <person name="Lee J."/>
        </authorList>
    </citation>
    <scope>NUCLEOTIDE SEQUENCE</scope>
    <source>
        <strain evidence="4 5">N5</strain>
    </source>
</reference>
<dbReference type="AlphaFoldDB" id="A0A975TY86"/>
<feature type="domain" description="DUF2314" evidence="2">
    <location>
        <begin position="49"/>
        <end position="160"/>
    </location>
</feature>
<organism evidence="4">
    <name type="scientific">Gymnodinialimonas phycosphaerae</name>
    <dbReference type="NCBI Taxonomy" id="2841589"/>
    <lineage>
        <taxon>Bacteria</taxon>
        <taxon>Pseudomonadati</taxon>
        <taxon>Pseudomonadota</taxon>
        <taxon>Alphaproteobacteria</taxon>
        <taxon>Rhodobacterales</taxon>
        <taxon>Paracoccaceae</taxon>
        <taxon>Gymnodinialimonas</taxon>
    </lineage>
</organism>
<proteinExistence type="predicted"/>
<evidence type="ECO:0000313" key="3">
    <source>
        <dbReference type="EMBL" id="MBY4892636.1"/>
    </source>
</evidence>
<dbReference type="Proteomes" id="UP000693972">
    <property type="component" value="Unassembled WGS sequence"/>
</dbReference>
<dbReference type="Pfam" id="PF10077">
    <property type="entry name" value="DUF2314"/>
    <property type="match status" value="1"/>
</dbReference>
<dbReference type="RefSeq" id="WP_257892415.1">
    <property type="nucleotide sequence ID" value="NZ_JAIMBW010000001.1"/>
</dbReference>
<evidence type="ECO:0000313" key="5">
    <source>
        <dbReference type="Proteomes" id="UP000693972"/>
    </source>
</evidence>
<dbReference type="EMBL" id="CP078073">
    <property type="protein sequence ID" value="QXL89372.1"/>
    <property type="molecule type" value="Genomic_DNA"/>
</dbReference>
<keyword evidence="5" id="KW-1185">Reference proteome</keyword>